<accession>L1MEW8</accession>
<dbReference type="InterPro" id="IPR040891">
    <property type="entry name" value="HEPN_SAV_6107"/>
</dbReference>
<dbReference type="PATRIC" id="fig|1035195.3.peg.1518"/>
<evidence type="ECO:0000259" key="1">
    <source>
        <dbReference type="Pfam" id="PF18726"/>
    </source>
</evidence>
<gene>
    <name evidence="2" type="ORF">HMPREF9997_01680</name>
</gene>
<dbReference type="GeneID" id="84897436"/>
<evidence type="ECO:0000313" key="2">
    <source>
        <dbReference type="EMBL" id="EKX89777.1"/>
    </source>
</evidence>
<reference evidence="2 3" key="1">
    <citation type="submission" date="2012-05" db="EMBL/GenBank/DDBJ databases">
        <authorList>
            <person name="Weinstock G."/>
            <person name="Sodergren E."/>
            <person name="Lobos E.A."/>
            <person name="Fulton L."/>
            <person name="Fulton R."/>
            <person name="Courtney L."/>
            <person name="Fronick C."/>
            <person name="O'Laughlin M."/>
            <person name="Godfrey J."/>
            <person name="Wilson R.M."/>
            <person name="Miner T."/>
            <person name="Farmer C."/>
            <person name="Delehaunty K."/>
            <person name="Cordes M."/>
            <person name="Minx P."/>
            <person name="Tomlinson C."/>
            <person name="Chen J."/>
            <person name="Wollam A."/>
            <person name="Pepin K.H."/>
            <person name="Bhonagiri V."/>
            <person name="Zhang X."/>
            <person name="Suruliraj S."/>
            <person name="Warren W."/>
            <person name="Mitreva M."/>
            <person name="Mardis E.R."/>
            <person name="Wilson R.K."/>
        </authorList>
    </citation>
    <scope>NUCLEOTIDE SEQUENCE [LARGE SCALE GENOMIC DNA]</scope>
    <source>
        <strain evidence="2 3">F0235</strain>
    </source>
</reference>
<protein>
    <recommendedName>
        <fullName evidence="1">SAV-6107-like HEPN domain-containing protein</fullName>
    </recommendedName>
</protein>
<evidence type="ECO:0000313" key="3">
    <source>
        <dbReference type="Proteomes" id="UP000010445"/>
    </source>
</evidence>
<comment type="caution">
    <text evidence="2">The sequence shown here is derived from an EMBL/GenBank/DDBJ whole genome shotgun (WGS) entry which is preliminary data.</text>
</comment>
<dbReference type="EMBL" id="AMEM01000022">
    <property type="protein sequence ID" value="EKX89777.1"/>
    <property type="molecule type" value="Genomic_DNA"/>
</dbReference>
<dbReference type="Pfam" id="PF18726">
    <property type="entry name" value="HEPN_SAV_6107"/>
    <property type="match status" value="1"/>
</dbReference>
<dbReference type="eggNOG" id="ENOG502ZVNZ">
    <property type="taxonomic scope" value="Bacteria"/>
</dbReference>
<sequence length="144" mass="15504">MMMATVISATTRFGGRGEAKRAEFLGKAHVLLTQSQVALRAGDEASALELAYQAALRTAGARIAVSAVAQRKRKPHGAWDQLALVDETGVEQAADFKAFSKLRSRVSSGMEVEVDPVIVREFVQRVRGFLDSVDAEAGWVSEVA</sequence>
<dbReference type="Proteomes" id="UP000010445">
    <property type="component" value="Unassembled WGS sequence"/>
</dbReference>
<dbReference type="AlphaFoldDB" id="L1MEW8"/>
<organism evidence="2 3">
    <name type="scientific">Corynebacterium durum F0235</name>
    <dbReference type="NCBI Taxonomy" id="1035195"/>
    <lineage>
        <taxon>Bacteria</taxon>
        <taxon>Bacillati</taxon>
        <taxon>Actinomycetota</taxon>
        <taxon>Actinomycetes</taxon>
        <taxon>Mycobacteriales</taxon>
        <taxon>Corynebacteriaceae</taxon>
        <taxon>Corynebacterium</taxon>
    </lineage>
</organism>
<proteinExistence type="predicted"/>
<dbReference type="HOGENOM" id="CLU_125870_1_0_11"/>
<dbReference type="STRING" id="1035195.HMPREF9997_01680"/>
<feature type="domain" description="SAV-6107-like HEPN" evidence="1">
    <location>
        <begin position="40"/>
        <end position="133"/>
    </location>
</feature>
<keyword evidence="3" id="KW-1185">Reference proteome</keyword>
<dbReference type="RefSeq" id="WP_006063909.1">
    <property type="nucleotide sequence ID" value="NZ_KB290831.1"/>
</dbReference>
<name>L1MEW8_9CORY</name>